<dbReference type="SMART" id="SM00356">
    <property type="entry name" value="ZnF_C3H1"/>
    <property type="match status" value="1"/>
</dbReference>
<evidence type="ECO:0000256" key="5">
    <source>
        <dbReference type="SAM" id="MobiDB-lite"/>
    </source>
</evidence>
<dbReference type="EnsemblPlants" id="KEH24378">
    <property type="protein sequence ID" value="KEH24378"/>
    <property type="gene ID" value="MTR_7g108868"/>
</dbReference>
<feature type="zinc finger region" description="C3H1-type" evidence="4">
    <location>
        <begin position="79"/>
        <end position="107"/>
    </location>
</feature>
<dbReference type="InterPro" id="IPR036855">
    <property type="entry name" value="Znf_CCCH_sf"/>
</dbReference>
<evidence type="ECO:0000313" key="7">
    <source>
        <dbReference type="EMBL" id="KEH19403.1"/>
    </source>
</evidence>
<evidence type="ECO:0000256" key="1">
    <source>
        <dbReference type="ARBA" id="ARBA00022723"/>
    </source>
</evidence>
<evidence type="ECO:0000256" key="2">
    <source>
        <dbReference type="ARBA" id="ARBA00022771"/>
    </source>
</evidence>
<protein>
    <submittedName>
        <fullName evidence="8">Zinc finger C-x8-C-x5-C-x3-H type protein</fullName>
    </submittedName>
</protein>
<proteinExistence type="predicted"/>
<dbReference type="Gene3D" id="4.10.1000.10">
    <property type="entry name" value="Zinc finger, CCCH-type"/>
    <property type="match status" value="1"/>
</dbReference>
<dbReference type="EnsemblPlants" id="KEH19403">
    <property type="protein sequence ID" value="KEH19403"/>
    <property type="gene ID" value="MTR_8g058593"/>
</dbReference>
<dbReference type="Proteomes" id="UP000002051">
    <property type="component" value="Chromosome 8"/>
</dbReference>
<dbReference type="InterPro" id="IPR039971">
    <property type="entry name" value="CWC24-like"/>
</dbReference>
<feature type="compositionally biased region" description="Low complexity" evidence="5">
    <location>
        <begin position="45"/>
        <end position="56"/>
    </location>
</feature>
<evidence type="ECO:0000259" key="6">
    <source>
        <dbReference type="PROSITE" id="PS50103"/>
    </source>
</evidence>
<feature type="domain" description="C3H1-type" evidence="6">
    <location>
        <begin position="79"/>
        <end position="107"/>
    </location>
</feature>
<dbReference type="HOGENOM" id="CLU_1463388_0_0_1"/>
<dbReference type="PANTHER" id="PTHR12930:SF0">
    <property type="entry name" value="RING FINGER PROTEIN 113B"/>
    <property type="match status" value="1"/>
</dbReference>
<dbReference type="GO" id="GO:0008270">
    <property type="term" value="F:zinc ion binding"/>
    <property type="evidence" value="ECO:0007669"/>
    <property type="project" value="UniProtKB-KW"/>
</dbReference>
<keyword evidence="1 4" id="KW-0479">Metal-binding</keyword>
<dbReference type="eggNOG" id="KOG1813">
    <property type="taxonomic scope" value="Eukaryota"/>
</dbReference>
<organism evidence="8 10">
    <name type="scientific">Medicago truncatula</name>
    <name type="common">Barrel medic</name>
    <name type="synonym">Medicago tribuloides</name>
    <dbReference type="NCBI Taxonomy" id="3880"/>
    <lineage>
        <taxon>Eukaryota</taxon>
        <taxon>Viridiplantae</taxon>
        <taxon>Streptophyta</taxon>
        <taxon>Embryophyta</taxon>
        <taxon>Tracheophyta</taxon>
        <taxon>Spermatophyta</taxon>
        <taxon>Magnoliopsida</taxon>
        <taxon>eudicotyledons</taxon>
        <taxon>Gunneridae</taxon>
        <taxon>Pentapetalae</taxon>
        <taxon>rosids</taxon>
        <taxon>fabids</taxon>
        <taxon>Fabales</taxon>
        <taxon>Fabaceae</taxon>
        <taxon>Papilionoideae</taxon>
        <taxon>50 kb inversion clade</taxon>
        <taxon>NPAAA clade</taxon>
        <taxon>Hologalegina</taxon>
        <taxon>IRL clade</taxon>
        <taxon>Trifolieae</taxon>
        <taxon>Medicago</taxon>
    </lineage>
</organism>
<accession>A0A072U5J1</accession>
<reference evidence="8 10" key="2">
    <citation type="journal article" date="2014" name="BMC Genomics">
        <title>An improved genome release (version Mt4.0) for the model legume Medicago truncatula.</title>
        <authorList>
            <person name="Tang H."/>
            <person name="Krishnakumar V."/>
            <person name="Bidwell S."/>
            <person name="Rosen B."/>
            <person name="Chan A."/>
            <person name="Zhou S."/>
            <person name="Gentzbittel L."/>
            <person name="Childs K.L."/>
            <person name="Yandell M."/>
            <person name="Gundlach H."/>
            <person name="Mayer K.F."/>
            <person name="Schwartz D.C."/>
            <person name="Town C.D."/>
        </authorList>
    </citation>
    <scope>GENOME REANNOTATION</scope>
    <source>
        <strain evidence="8">A17</strain>
        <strain evidence="9 10">cv. Jemalong A17</strain>
    </source>
</reference>
<evidence type="ECO:0000256" key="3">
    <source>
        <dbReference type="ARBA" id="ARBA00022833"/>
    </source>
</evidence>
<dbReference type="PANTHER" id="PTHR12930">
    <property type="entry name" value="ZINC FINGER PROTEIN 183"/>
    <property type="match status" value="1"/>
</dbReference>
<sequence>MFTNLKCYKYNGLFFSTAKPNEASKKLSFHFESSKEIQVQHDSKATATLETETSLEGTGGSTHGPLRPSTHIRVSSRIDYQPDLCKDFKETGYCGYGDSCKFLHDRTDYKSGWQLEKEWNETEKRRKQAAYCLKKYATYDNLLDMAIGHMTLLCLPIIDQEVSKPGEQDAAEATTESKVEATPST</sequence>
<evidence type="ECO:0000313" key="8">
    <source>
        <dbReference type="EMBL" id="KEH24378.1"/>
    </source>
</evidence>
<evidence type="ECO:0000313" key="10">
    <source>
        <dbReference type="Proteomes" id="UP000002051"/>
    </source>
</evidence>
<dbReference type="Pfam" id="PF00642">
    <property type="entry name" value="zf-CCCH"/>
    <property type="match status" value="1"/>
</dbReference>
<name>A0A072U5J1_MEDTR</name>
<gene>
    <name evidence="8" type="ordered locus">MTR_7g108868</name>
    <name evidence="7" type="ordered locus">MTR_8g058593</name>
</gene>
<reference evidence="8 10" key="1">
    <citation type="journal article" date="2011" name="Nature">
        <title>The Medicago genome provides insight into the evolution of rhizobial symbioses.</title>
        <authorList>
            <person name="Young N.D."/>
            <person name="Debelle F."/>
            <person name="Oldroyd G.E."/>
            <person name="Geurts R."/>
            <person name="Cannon S.B."/>
            <person name="Udvardi M.K."/>
            <person name="Benedito V.A."/>
            <person name="Mayer K.F."/>
            <person name="Gouzy J."/>
            <person name="Schoof H."/>
            <person name="Van de Peer Y."/>
            <person name="Proost S."/>
            <person name="Cook D.R."/>
            <person name="Meyers B.C."/>
            <person name="Spannagl M."/>
            <person name="Cheung F."/>
            <person name="De Mita S."/>
            <person name="Krishnakumar V."/>
            <person name="Gundlach H."/>
            <person name="Zhou S."/>
            <person name="Mudge J."/>
            <person name="Bharti A.K."/>
            <person name="Murray J.D."/>
            <person name="Naoumkina M.A."/>
            <person name="Rosen B."/>
            <person name="Silverstein K.A."/>
            <person name="Tang H."/>
            <person name="Rombauts S."/>
            <person name="Zhao P.X."/>
            <person name="Zhou P."/>
            <person name="Barbe V."/>
            <person name="Bardou P."/>
            <person name="Bechner M."/>
            <person name="Bellec A."/>
            <person name="Berger A."/>
            <person name="Berges H."/>
            <person name="Bidwell S."/>
            <person name="Bisseling T."/>
            <person name="Choisne N."/>
            <person name="Couloux A."/>
            <person name="Denny R."/>
            <person name="Deshpande S."/>
            <person name="Dai X."/>
            <person name="Doyle J.J."/>
            <person name="Dudez A.M."/>
            <person name="Farmer A.D."/>
            <person name="Fouteau S."/>
            <person name="Franken C."/>
            <person name="Gibelin C."/>
            <person name="Gish J."/>
            <person name="Goldstein S."/>
            <person name="Gonzalez A.J."/>
            <person name="Green P.J."/>
            <person name="Hallab A."/>
            <person name="Hartog M."/>
            <person name="Hua A."/>
            <person name="Humphray S.J."/>
            <person name="Jeong D.H."/>
            <person name="Jing Y."/>
            <person name="Jocker A."/>
            <person name="Kenton S.M."/>
            <person name="Kim D.J."/>
            <person name="Klee K."/>
            <person name="Lai H."/>
            <person name="Lang C."/>
            <person name="Lin S."/>
            <person name="Macmil S.L."/>
            <person name="Magdelenat G."/>
            <person name="Matthews L."/>
            <person name="McCorrison J."/>
            <person name="Monaghan E.L."/>
            <person name="Mun J.H."/>
            <person name="Najar F.Z."/>
            <person name="Nicholson C."/>
            <person name="Noirot C."/>
            <person name="O'Bleness M."/>
            <person name="Paule C.R."/>
            <person name="Poulain J."/>
            <person name="Prion F."/>
            <person name="Qin B."/>
            <person name="Qu C."/>
            <person name="Retzel E.F."/>
            <person name="Riddle C."/>
            <person name="Sallet E."/>
            <person name="Samain S."/>
            <person name="Samson N."/>
            <person name="Sanders I."/>
            <person name="Saurat O."/>
            <person name="Scarpelli C."/>
            <person name="Schiex T."/>
            <person name="Segurens B."/>
            <person name="Severin A.J."/>
            <person name="Sherrier D.J."/>
            <person name="Shi R."/>
            <person name="Sims S."/>
            <person name="Singer S.R."/>
            <person name="Sinharoy S."/>
            <person name="Sterck L."/>
            <person name="Viollet A."/>
            <person name="Wang B.B."/>
            <person name="Wang K."/>
            <person name="Wang M."/>
            <person name="Wang X."/>
            <person name="Warfsmann J."/>
            <person name="Weissenbach J."/>
            <person name="White D.D."/>
            <person name="White J.D."/>
            <person name="Wiley G.B."/>
            <person name="Wincker P."/>
            <person name="Xing Y."/>
            <person name="Yang L."/>
            <person name="Yao Z."/>
            <person name="Ying F."/>
            <person name="Zhai J."/>
            <person name="Zhou L."/>
            <person name="Zuber A."/>
            <person name="Denarie J."/>
            <person name="Dixon R.A."/>
            <person name="May G.D."/>
            <person name="Schwartz D.C."/>
            <person name="Rogers J."/>
            <person name="Quetier F."/>
            <person name="Town C.D."/>
            <person name="Roe B.A."/>
        </authorList>
    </citation>
    <scope>NUCLEOTIDE SEQUENCE [LARGE SCALE GENOMIC DNA]</scope>
    <source>
        <strain evidence="8">A17</strain>
        <strain evidence="9 10">cv. Jemalong A17</strain>
    </source>
</reference>
<keyword evidence="2 4" id="KW-0863">Zinc-finger</keyword>
<dbReference type="GO" id="GO:0034247">
    <property type="term" value="P:snoRNA splicing"/>
    <property type="evidence" value="ECO:0000318"/>
    <property type="project" value="GO_Central"/>
</dbReference>
<dbReference type="PROSITE" id="PS50103">
    <property type="entry name" value="ZF_C3H1"/>
    <property type="match status" value="1"/>
</dbReference>
<reference evidence="9" key="3">
    <citation type="submission" date="2015-04" db="UniProtKB">
        <authorList>
            <consortium name="EnsemblPlants"/>
        </authorList>
    </citation>
    <scope>IDENTIFICATION</scope>
    <source>
        <strain evidence="9">cv. Jemalong A17</strain>
    </source>
</reference>
<dbReference type="InterPro" id="IPR000571">
    <property type="entry name" value="Znf_CCCH"/>
</dbReference>
<evidence type="ECO:0000256" key="4">
    <source>
        <dbReference type="PROSITE-ProRule" id="PRU00723"/>
    </source>
</evidence>
<keyword evidence="10" id="KW-1185">Reference proteome</keyword>
<evidence type="ECO:0000313" key="9">
    <source>
        <dbReference type="EnsemblPlants" id="KEH19403"/>
    </source>
</evidence>
<dbReference type="EMBL" id="CM001223">
    <property type="protein sequence ID" value="KEH24378.1"/>
    <property type="molecule type" value="Genomic_DNA"/>
</dbReference>
<keyword evidence="3 4" id="KW-0862">Zinc</keyword>
<dbReference type="eggNOG" id="KOG3158">
    <property type="taxonomic scope" value="Eukaryota"/>
</dbReference>
<dbReference type="EMBL" id="CM001224">
    <property type="protein sequence ID" value="KEH19403.1"/>
    <property type="molecule type" value="Genomic_DNA"/>
</dbReference>
<dbReference type="GO" id="GO:0005684">
    <property type="term" value="C:U2-type spliceosomal complex"/>
    <property type="evidence" value="ECO:0000318"/>
    <property type="project" value="GO_Central"/>
</dbReference>
<dbReference type="SUPFAM" id="SSF90229">
    <property type="entry name" value="CCCH zinc finger"/>
    <property type="match status" value="1"/>
</dbReference>
<feature type="region of interest" description="Disordered" evidence="5">
    <location>
        <begin position="42"/>
        <end position="67"/>
    </location>
</feature>
<dbReference type="STRING" id="3880.A0A072U5J1"/>
<feature type="region of interest" description="Disordered" evidence="5">
    <location>
        <begin position="165"/>
        <end position="185"/>
    </location>
</feature>
<dbReference type="AlphaFoldDB" id="A0A072U5J1"/>